<evidence type="ECO:0000313" key="4">
    <source>
        <dbReference type="EMBL" id="PZF91483.1"/>
    </source>
</evidence>
<dbReference type="AlphaFoldDB" id="A0A2W2DFJ4"/>
<sequence length="184" mass="19544">MTQTQDPARSRTFSWSDPGINAAHLGRRSGLELLRAMIAGELAAPPVMHLIDMSRMEADEGRVAVELFPQEFHYNPLGTVHGGIISTLLDTAAACAVHTTLPAGVGYTSLDLNVKFLRPVTVDSGVLRCEGTVLQRGRRTALAEARLTDARSRLVAHATSSCLLFPLSTPAPGDHAVVVPATPG</sequence>
<dbReference type="PANTHER" id="PTHR21660:SF1">
    <property type="entry name" value="ACYL-COENZYME A THIOESTERASE 13"/>
    <property type="match status" value="1"/>
</dbReference>
<dbReference type="GO" id="GO:0047617">
    <property type="term" value="F:fatty acyl-CoA hydrolase activity"/>
    <property type="evidence" value="ECO:0007669"/>
    <property type="project" value="InterPro"/>
</dbReference>
<dbReference type="InterPro" id="IPR006683">
    <property type="entry name" value="Thioestr_dom"/>
</dbReference>
<evidence type="ECO:0000256" key="1">
    <source>
        <dbReference type="ARBA" id="ARBA00008324"/>
    </source>
</evidence>
<protein>
    <submittedName>
        <fullName evidence="4">Aromatic compound degradation protein PaaI</fullName>
    </submittedName>
</protein>
<dbReference type="SUPFAM" id="SSF54637">
    <property type="entry name" value="Thioesterase/thiol ester dehydrase-isomerase"/>
    <property type="match status" value="1"/>
</dbReference>
<name>A0A2W2DFJ4_9ACTN</name>
<dbReference type="InterPro" id="IPR029069">
    <property type="entry name" value="HotDog_dom_sf"/>
</dbReference>
<dbReference type="InterPro" id="IPR003736">
    <property type="entry name" value="PAAI_dom"/>
</dbReference>
<keyword evidence="5" id="KW-1185">Reference proteome</keyword>
<proteinExistence type="inferred from homology"/>
<accession>A0A2W2DFJ4</accession>
<dbReference type="Pfam" id="PF03061">
    <property type="entry name" value="4HBT"/>
    <property type="match status" value="1"/>
</dbReference>
<comment type="similarity">
    <text evidence="1">Belongs to the thioesterase PaaI family.</text>
</comment>
<evidence type="ECO:0000256" key="2">
    <source>
        <dbReference type="ARBA" id="ARBA00022801"/>
    </source>
</evidence>
<evidence type="ECO:0000313" key="5">
    <source>
        <dbReference type="Proteomes" id="UP000248749"/>
    </source>
</evidence>
<evidence type="ECO:0000259" key="3">
    <source>
        <dbReference type="Pfam" id="PF03061"/>
    </source>
</evidence>
<organism evidence="4 5">
    <name type="scientific">Micromonospora deserti</name>
    <dbReference type="NCBI Taxonomy" id="2070366"/>
    <lineage>
        <taxon>Bacteria</taxon>
        <taxon>Bacillati</taxon>
        <taxon>Actinomycetota</taxon>
        <taxon>Actinomycetes</taxon>
        <taxon>Micromonosporales</taxon>
        <taxon>Micromonosporaceae</taxon>
        <taxon>Micromonospora</taxon>
    </lineage>
</organism>
<dbReference type="EMBL" id="POUB01000208">
    <property type="protein sequence ID" value="PZF91483.1"/>
    <property type="molecule type" value="Genomic_DNA"/>
</dbReference>
<dbReference type="Proteomes" id="UP000248749">
    <property type="component" value="Unassembled WGS sequence"/>
</dbReference>
<reference evidence="4 5" key="1">
    <citation type="submission" date="2018-01" db="EMBL/GenBank/DDBJ databases">
        <title>Draft genome sequence of Salinispora sp. 13K206.</title>
        <authorList>
            <person name="Sahin N."/>
            <person name="Saygin H."/>
            <person name="Ay H."/>
        </authorList>
    </citation>
    <scope>NUCLEOTIDE SEQUENCE [LARGE SCALE GENOMIC DNA]</scope>
    <source>
        <strain evidence="4 5">13K206</strain>
    </source>
</reference>
<dbReference type="InterPro" id="IPR039298">
    <property type="entry name" value="ACOT13"/>
</dbReference>
<comment type="caution">
    <text evidence="4">The sequence shown here is derived from an EMBL/GenBank/DDBJ whole genome shotgun (WGS) entry which is preliminary data.</text>
</comment>
<gene>
    <name evidence="4" type="ORF">C1I99_23505</name>
</gene>
<dbReference type="Gene3D" id="3.10.129.10">
    <property type="entry name" value="Hotdog Thioesterase"/>
    <property type="match status" value="1"/>
</dbReference>
<dbReference type="RefSeq" id="WP_111136391.1">
    <property type="nucleotide sequence ID" value="NZ_POUB01000208.1"/>
</dbReference>
<dbReference type="PANTHER" id="PTHR21660">
    <property type="entry name" value="THIOESTERASE SUPERFAMILY MEMBER-RELATED"/>
    <property type="match status" value="1"/>
</dbReference>
<dbReference type="NCBIfam" id="TIGR00369">
    <property type="entry name" value="unchar_dom_1"/>
    <property type="match status" value="1"/>
</dbReference>
<dbReference type="CDD" id="cd03443">
    <property type="entry name" value="PaaI_thioesterase"/>
    <property type="match status" value="1"/>
</dbReference>
<feature type="domain" description="Thioesterase" evidence="3">
    <location>
        <begin position="78"/>
        <end position="155"/>
    </location>
</feature>
<dbReference type="OrthoDB" id="9813282at2"/>
<keyword evidence="2" id="KW-0378">Hydrolase</keyword>